<reference evidence="2 3" key="1">
    <citation type="submission" date="2018-03" db="EMBL/GenBank/DDBJ databases">
        <title>Comparative genomics illustrates the genes involved in a hyperalkaliphilic mechanisms of Serpentinomonas isolated from highly-alkaline calcium-rich serpentinized springs.</title>
        <authorList>
            <person name="Suzuki S."/>
            <person name="Ishii S."/>
            <person name="Walworth N."/>
            <person name="Bird L."/>
            <person name="Kuenen J.G."/>
            <person name="Nealson K.H."/>
        </authorList>
    </citation>
    <scope>NUCLEOTIDE SEQUENCE [LARGE SCALE GENOMIC DNA]</scope>
    <source>
        <strain evidence="2 3">P1</strain>
    </source>
</reference>
<proteinExistence type="inferred from homology"/>
<dbReference type="Pfam" id="PF01042">
    <property type="entry name" value="Ribonuc_L-PSP"/>
    <property type="match status" value="1"/>
</dbReference>
<dbReference type="InterPro" id="IPR006175">
    <property type="entry name" value="YjgF/YER057c/UK114"/>
</dbReference>
<evidence type="ECO:0000313" key="3">
    <source>
        <dbReference type="Proteomes" id="UP000238589"/>
    </source>
</evidence>
<comment type="caution">
    <text evidence="2">The sequence shown here is derived from an EMBL/GenBank/DDBJ whole genome shotgun (WGS) entry which is preliminary data.</text>
</comment>
<accession>A0A2S9K5H5</accession>
<keyword evidence="3" id="KW-1185">Reference proteome</keyword>
<dbReference type="OrthoDB" id="9809792at2"/>
<dbReference type="InterPro" id="IPR038743">
    <property type="entry name" value="YjgH-like"/>
</dbReference>
<dbReference type="SUPFAM" id="SSF55298">
    <property type="entry name" value="YjgF-like"/>
    <property type="match status" value="1"/>
</dbReference>
<evidence type="ECO:0008006" key="4">
    <source>
        <dbReference type="Google" id="ProtNLM"/>
    </source>
</evidence>
<dbReference type="GO" id="GO:0005829">
    <property type="term" value="C:cytosol"/>
    <property type="evidence" value="ECO:0007669"/>
    <property type="project" value="TreeGrafter"/>
</dbReference>
<dbReference type="PANTHER" id="PTHR11803:SF58">
    <property type="entry name" value="PROTEIN HMF1-RELATED"/>
    <property type="match status" value="1"/>
</dbReference>
<dbReference type="Proteomes" id="UP000238589">
    <property type="component" value="Unassembled WGS sequence"/>
</dbReference>
<comment type="similarity">
    <text evidence="1">Belongs to the RutC family.</text>
</comment>
<dbReference type="Gene3D" id="3.30.1330.40">
    <property type="entry name" value="RutC-like"/>
    <property type="match status" value="1"/>
</dbReference>
<dbReference type="CDD" id="cd02198">
    <property type="entry name" value="YjgH_like"/>
    <property type="match status" value="1"/>
</dbReference>
<dbReference type="RefSeq" id="WP_105748168.1">
    <property type="nucleotide sequence ID" value="NZ_PVLQ01000027.1"/>
</dbReference>
<evidence type="ECO:0000256" key="1">
    <source>
        <dbReference type="ARBA" id="ARBA00010552"/>
    </source>
</evidence>
<evidence type="ECO:0000313" key="2">
    <source>
        <dbReference type="EMBL" id="PRD65642.1"/>
    </source>
</evidence>
<name>A0A2S9K5H5_9BURK</name>
<gene>
    <name evidence="2" type="ORF">C6P64_08725</name>
</gene>
<dbReference type="GO" id="GO:0019239">
    <property type="term" value="F:deaminase activity"/>
    <property type="evidence" value="ECO:0007669"/>
    <property type="project" value="TreeGrafter"/>
</dbReference>
<sequence length="135" mass="15084">MSDREAIIPPGMEAVYQDIRYAPAVRAGNTLYISGQIGRDEQMQLVEDKEAQFVQTFENLGKVLAAAGASFDDVVDVTSFHTDMRDLPLYMKVRDRYFTRNFPAWTAIGAAQLCGQPGYFLEVKATAVLPDRRTS</sequence>
<dbReference type="EMBL" id="PVLQ01000027">
    <property type="protein sequence ID" value="PRD65642.1"/>
    <property type="molecule type" value="Genomic_DNA"/>
</dbReference>
<dbReference type="PANTHER" id="PTHR11803">
    <property type="entry name" value="2-IMINOBUTANOATE/2-IMINOPROPANOATE DEAMINASE RIDA"/>
    <property type="match status" value="1"/>
</dbReference>
<dbReference type="InterPro" id="IPR035959">
    <property type="entry name" value="RutC-like_sf"/>
</dbReference>
<dbReference type="AlphaFoldDB" id="A0A2S9K5H5"/>
<organism evidence="2 3">
    <name type="scientific">Malikia granosa</name>
    <dbReference type="NCBI Taxonomy" id="263067"/>
    <lineage>
        <taxon>Bacteria</taxon>
        <taxon>Pseudomonadati</taxon>
        <taxon>Pseudomonadota</taxon>
        <taxon>Betaproteobacteria</taxon>
        <taxon>Burkholderiales</taxon>
        <taxon>Comamonadaceae</taxon>
        <taxon>Malikia</taxon>
    </lineage>
</organism>
<protein>
    <recommendedName>
        <fullName evidence="4">RidA family protein</fullName>
    </recommendedName>
</protein>